<dbReference type="AlphaFoldDB" id="A0A4S8MKJ6"/>
<organism evidence="5 6">
    <name type="scientific">Dendrothele bispora (strain CBS 962.96)</name>
    <dbReference type="NCBI Taxonomy" id="1314807"/>
    <lineage>
        <taxon>Eukaryota</taxon>
        <taxon>Fungi</taxon>
        <taxon>Dikarya</taxon>
        <taxon>Basidiomycota</taxon>
        <taxon>Agaricomycotina</taxon>
        <taxon>Agaricomycetes</taxon>
        <taxon>Agaricomycetidae</taxon>
        <taxon>Agaricales</taxon>
        <taxon>Agaricales incertae sedis</taxon>
        <taxon>Dendrothele</taxon>
    </lineage>
</organism>
<keyword evidence="6" id="KW-1185">Reference proteome</keyword>
<feature type="compositionally biased region" description="Acidic residues" evidence="4">
    <location>
        <begin position="1"/>
        <end position="23"/>
    </location>
</feature>
<feature type="compositionally biased region" description="Basic residues" evidence="4">
    <location>
        <begin position="71"/>
        <end position="81"/>
    </location>
</feature>
<sequence length="159" mass="17872">MTRRDDDEESGDELGEEEEEEGDSSGFPTRPKSKKNKKEKKKAKTKKTSRSSESESSDNLESSSDDEERPQKRRSRSRKRSISPSRFFSFEDDENELGGGVVYRAIRQERLSLGWSQAPCSGCPSFEFCKEGGPVNPQECVYYGDWLLGGTVAAIEDVV</sequence>
<keyword evidence="3" id="KW-0539">Nucleus</keyword>
<feature type="region of interest" description="Disordered" evidence="4">
    <location>
        <begin position="1"/>
        <end position="91"/>
    </location>
</feature>
<dbReference type="EMBL" id="ML179068">
    <property type="protein sequence ID" value="THV03317.1"/>
    <property type="molecule type" value="Genomic_DNA"/>
</dbReference>
<evidence type="ECO:0000256" key="3">
    <source>
        <dbReference type="ARBA" id="ARBA00023242"/>
    </source>
</evidence>
<comment type="subcellular location">
    <subcellularLocation>
        <location evidence="1">Nucleus</location>
    </subcellularLocation>
</comment>
<dbReference type="PANTHER" id="PTHR12780">
    <property type="entry name" value="RNA POLYMERASE III DNA DIRECTED , 39KD SUBUNIT-RELATED"/>
    <property type="match status" value="1"/>
</dbReference>
<name>A0A4S8MKJ6_DENBC</name>
<evidence type="ECO:0000256" key="4">
    <source>
        <dbReference type="SAM" id="MobiDB-lite"/>
    </source>
</evidence>
<evidence type="ECO:0000313" key="6">
    <source>
        <dbReference type="Proteomes" id="UP000297245"/>
    </source>
</evidence>
<keyword evidence="2" id="KW-0804">Transcription</keyword>
<feature type="compositionally biased region" description="Acidic residues" evidence="4">
    <location>
        <begin position="55"/>
        <end position="68"/>
    </location>
</feature>
<evidence type="ECO:0000313" key="5">
    <source>
        <dbReference type="EMBL" id="THV03317.1"/>
    </source>
</evidence>
<gene>
    <name evidence="5" type="ORF">K435DRAFT_293271</name>
</gene>
<proteinExistence type="predicted"/>
<dbReference type="OrthoDB" id="613763at2759"/>
<protein>
    <submittedName>
        <fullName evidence="5">Uncharacterized protein</fullName>
    </submittedName>
</protein>
<dbReference type="Pfam" id="PF05158">
    <property type="entry name" value="RNA_pol_Rpc34"/>
    <property type="match status" value="1"/>
</dbReference>
<accession>A0A4S8MKJ6</accession>
<dbReference type="GO" id="GO:0005666">
    <property type="term" value="C:RNA polymerase III complex"/>
    <property type="evidence" value="ECO:0007669"/>
    <property type="project" value="InterPro"/>
</dbReference>
<evidence type="ECO:0000256" key="1">
    <source>
        <dbReference type="ARBA" id="ARBA00004123"/>
    </source>
</evidence>
<dbReference type="InterPro" id="IPR016049">
    <property type="entry name" value="RNA_pol_Rpc34-like"/>
</dbReference>
<dbReference type="GO" id="GO:0006383">
    <property type="term" value="P:transcription by RNA polymerase III"/>
    <property type="evidence" value="ECO:0007669"/>
    <property type="project" value="InterPro"/>
</dbReference>
<feature type="compositionally biased region" description="Basic residues" evidence="4">
    <location>
        <begin position="31"/>
        <end position="49"/>
    </location>
</feature>
<dbReference type="Proteomes" id="UP000297245">
    <property type="component" value="Unassembled WGS sequence"/>
</dbReference>
<dbReference type="InterPro" id="IPR007832">
    <property type="entry name" value="RNA_pol_Rpc34"/>
</dbReference>
<evidence type="ECO:0000256" key="2">
    <source>
        <dbReference type="ARBA" id="ARBA00023163"/>
    </source>
</evidence>
<reference evidence="5 6" key="1">
    <citation type="journal article" date="2019" name="Nat. Ecol. Evol.">
        <title>Megaphylogeny resolves global patterns of mushroom evolution.</title>
        <authorList>
            <person name="Varga T."/>
            <person name="Krizsan K."/>
            <person name="Foldi C."/>
            <person name="Dima B."/>
            <person name="Sanchez-Garcia M."/>
            <person name="Sanchez-Ramirez S."/>
            <person name="Szollosi G.J."/>
            <person name="Szarkandi J.G."/>
            <person name="Papp V."/>
            <person name="Albert L."/>
            <person name="Andreopoulos W."/>
            <person name="Angelini C."/>
            <person name="Antonin V."/>
            <person name="Barry K.W."/>
            <person name="Bougher N.L."/>
            <person name="Buchanan P."/>
            <person name="Buyck B."/>
            <person name="Bense V."/>
            <person name="Catcheside P."/>
            <person name="Chovatia M."/>
            <person name="Cooper J."/>
            <person name="Damon W."/>
            <person name="Desjardin D."/>
            <person name="Finy P."/>
            <person name="Geml J."/>
            <person name="Haridas S."/>
            <person name="Hughes K."/>
            <person name="Justo A."/>
            <person name="Karasinski D."/>
            <person name="Kautmanova I."/>
            <person name="Kiss B."/>
            <person name="Kocsube S."/>
            <person name="Kotiranta H."/>
            <person name="LaButti K.M."/>
            <person name="Lechner B.E."/>
            <person name="Liimatainen K."/>
            <person name="Lipzen A."/>
            <person name="Lukacs Z."/>
            <person name="Mihaltcheva S."/>
            <person name="Morgado L.N."/>
            <person name="Niskanen T."/>
            <person name="Noordeloos M.E."/>
            <person name="Ohm R.A."/>
            <person name="Ortiz-Santana B."/>
            <person name="Ovrebo C."/>
            <person name="Racz N."/>
            <person name="Riley R."/>
            <person name="Savchenko A."/>
            <person name="Shiryaev A."/>
            <person name="Soop K."/>
            <person name="Spirin V."/>
            <person name="Szebenyi C."/>
            <person name="Tomsovsky M."/>
            <person name="Tulloss R.E."/>
            <person name="Uehling J."/>
            <person name="Grigoriev I.V."/>
            <person name="Vagvolgyi C."/>
            <person name="Papp T."/>
            <person name="Martin F.M."/>
            <person name="Miettinen O."/>
            <person name="Hibbett D.S."/>
            <person name="Nagy L.G."/>
        </authorList>
    </citation>
    <scope>NUCLEOTIDE SEQUENCE [LARGE SCALE GENOMIC DNA]</scope>
    <source>
        <strain evidence="5 6">CBS 962.96</strain>
    </source>
</reference>